<keyword evidence="1" id="KW-0812">Transmembrane</keyword>
<feature type="transmembrane region" description="Helical" evidence="1">
    <location>
        <begin position="248"/>
        <end position="267"/>
    </location>
</feature>
<dbReference type="InterPro" id="IPR004704">
    <property type="entry name" value="PTS_IID_man"/>
</dbReference>
<sequence>MSKNDKVVSKKIRYSVLWRWIFTNSVSSNYEKMQALAYCYAMLPFLKVVYKDNPEALKASVKNHLQFFNTNPWIAPYILGVNVAMEEKRQGAEANEAIASIKTGLMGPAAGVGDSLFVVIPWTIFGAIAANMAIDGSPVGVFLWIAVSIGVKLLSFPLFKSGYVSGTKLIENLDKSLKTLTESTAILGLTVIGALIPSVVKANVAFKFKQGNFSMTGQEVLNQIMPGLIPAAVVFGVYFALKKNVKPVTLILIVMVLSIILYVLNILK</sequence>
<dbReference type="PANTHER" id="PTHR32502">
    <property type="entry name" value="N-ACETYLGALACTOSAMINE PERMEASE II COMPONENT-RELATED"/>
    <property type="match status" value="1"/>
</dbReference>
<evidence type="ECO:0000313" key="2">
    <source>
        <dbReference type="EMBL" id="MCZ2491336.1"/>
    </source>
</evidence>
<keyword evidence="3" id="KW-1185">Reference proteome</keyword>
<accession>A0ABT4JLV0</accession>
<dbReference type="Proteomes" id="UP001081467">
    <property type="component" value="Unassembled WGS sequence"/>
</dbReference>
<proteinExistence type="predicted"/>
<protein>
    <submittedName>
        <fullName evidence="2">PTS system mannose/fructose/sorbose family transporter subunit IID</fullName>
    </submittedName>
</protein>
<name>A0ABT4JLV0_9LACO</name>
<keyword evidence="1" id="KW-0472">Membrane</keyword>
<feature type="transmembrane region" description="Helical" evidence="1">
    <location>
        <begin position="180"/>
        <end position="200"/>
    </location>
</feature>
<feature type="transmembrane region" description="Helical" evidence="1">
    <location>
        <begin position="140"/>
        <end position="159"/>
    </location>
</feature>
<dbReference type="Pfam" id="PF03613">
    <property type="entry name" value="EIID-AGA"/>
    <property type="match status" value="1"/>
</dbReference>
<dbReference type="InterPro" id="IPR050303">
    <property type="entry name" value="GatZ_KbaZ_carbometab"/>
</dbReference>
<dbReference type="EMBL" id="JANXLI010000002">
    <property type="protein sequence ID" value="MCZ2491336.1"/>
    <property type="molecule type" value="Genomic_DNA"/>
</dbReference>
<keyword evidence="1" id="KW-1133">Transmembrane helix</keyword>
<gene>
    <name evidence="2" type="ORF">N0K80_04105</name>
</gene>
<dbReference type="PANTHER" id="PTHR32502:SF26">
    <property type="entry name" value="PHOSPHOTRANSFERASE SYSTEM SUGAR-SPECIFIC EIID COMPONENT"/>
    <property type="match status" value="1"/>
</dbReference>
<reference evidence="2" key="1">
    <citation type="submission" date="2022-09" db="EMBL/GenBank/DDBJ databases">
        <title>Diversity of Dellaglioa algida.</title>
        <authorList>
            <person name="Matthias E."/>
            <person name="Werum V."/>
        </authorList>
    </citation>
    <scope>NUCLEOTIDE SEQUENCE</scope>
    <source>
        <strain evidence="2">TMW 2.2523</strain>
    </source>
</reference>
<feature type="transmembrane region" description="Helical" evidence="1">
    <location>
        <begin position="220"/>
        <end position="241"/>
    </location>
</feature>
<evidence type="ECO:0000313" key="3">
    <source>
        <dbReference type="Proteomes" id="UP001081467"/>
    </source>
</evidence>
<evidence type="ECO:0000256" key="1">
    <source>
        <dbReference type="SAM" id="Phobius"/>
    </source>
</evidence>
<comment type="caution">
    <text evidence="2">The sequence shown here is derived from an EMBL/GenBank/DDBJ whole genome shotgun (WGS) entry which is preliminary data.</text>
</comment>
<organism evidence="2 3">
    <name type="scientific">Dellaglioa carnosa</name>
    <dbReference type="NCBI Taxonomy" id="2995136"/>
    <lineage>
        <taxon>Bacteria</taxon>
        <taxon>Bacillati</taxon>
        <taxon>Bacillota</taxon>
        <taxon>Bacilli</taxon>
        <taxon>Lactobacillales</taxon>
        <taxon>Lactobacillaceae</taxon>
        <taxon>Dellaglioa</taxon>
    </lineage>
</organism>
<dbReference type="PROSITE" id="PS51108">
    <property type="entry name" value="PTS_EIID"/>
    <property type="match status" value="1"/>
</dbReference>